<evidence type="ECO:0000313" key="1">
    <source>
        <dbReference type="EMBL" id="GBO10000.1"/>
    </source>
</evidence>
<proteinExistence type="predicted"/>
<comment type="caution">
    <text evidence="1">The sequence shown here is derived from an EMBL/GenBank/DDBJ whole genome shotgun (WGS) entry which is preliminary data.</text>
</comment>
<evidence type="ECO:0000313" key="2">
    <source>
        <dbReference type="Proteomes" id="UP000499080"/>
    </source>
</evidence>
<dbReference type="OrthoDB" id="6431046at2759"/>
<protein>
    <submittedName>
        <fullName evidence="1">Uncharacterized protein</fullName>
    </submittedName>
</protein>
<sequence>MTPTYSAVGGSQRKCQNGYRARLTRLWFYESKSIVIVERSFRYSIEIFILQVRTPSIVGNSSYLFSEFVVWRHNGVYDVLTGDRECPSLKADSSSELISATSHWQKAFVKDDSLSQLILVGNISNRNIELAAIFNIAKSVCEMMLSVYERQLCQLLDRLMEQLFRTEKELEVDIVSLVAKLQRNCSELNDELNQ</sequence>
<accession>A0A4Y2UEN5</accession>
<reference evidence="1 2" key="1">
    <citation type="journal article" date="2019" name="Sci. Rep.">
        <title>Orb-weaving spider Araneus ventricosus genome elucidates the spidroin gene catalogue.</title>
        <authorList>
            <person name="Kono N."/>
            <person name="Nakamura H."/>
            <person name="Ohtoshi R."/>
            <person name="Moran D.A.P."/>
            <person name="Shinohara A."/>
            <person name="Yoshida Y."/>
            <person name="Fujiwara M."/>
            <person name="Mori M."/>
            <person name="Tomita M."/>
            <person name="Arakawa K."/>
        </authorList>
    </citation>
    <scope>NUCLEOTIDE SEQUENCE [LARGE SCALE GENOMIC DNA]</scope>
</reference>
<name>A0A4Y2UEN5_ARAVE</name>
<gene>
    <name evidence="1" type="ORF">AVEN_120539_1</name>
</gene>
<dbReference type="EMBL" id="BGPR01035256">
    <property type="protein sequence ID" value="GBO10000.1"/>
    <property type="molecule type" value="Genomic_DNA"/>
</dbReference>
<dbReference type="AlphaFoldDB" id="A0A4Y2UEN5"/>
<organism evidence="1 2">
    <name type="scientific">Araneus ventricosus</name>
    <name type="common">Orbweaver spider</name>
    <name type="synonym">Epeira ventricosa</name>
    <dbReference type="NCBI Taxonomy" id="182803"/>
    <lineage>
        <taxon>Eukaryota</taxon>
        <taxon>Metazoa</taxon>
        <taxon>Ecdysozoa</taxon>
        <taxon>Arthropoda</taxon>
        <taxon>Chelicerata</taxon>
        <taxon>Arachnida</taxon>
        <taxon>Araneae</taxon>
        <taxon>Araneomorphae</taxon>
        <taxon>Entelegynae</taxon>
        <taxon>Araneoidea</taxon>
        <taxon>Araneidae</taxon>
        <taxon>Araneus</taxon>
    </lineage>
</organism>
<keyword evidence="2" id="KW-1185">Reference proteome</keyword>
<dbReference type="Proteomes" id="UP000499080">
    <property type="component" value="Unassembled WGS sequence"/>
</dbReference>